<gene>
    <name evidence="1" type="ORF">ENS15_03650</name>
</gene>
<name>A0A7C3J6B2_UNCW3</name>
<sequence>MKNFLYLSIFILFTISCSVGPIPVYYTQPIVKVLDDTLEVVFSVPDKDASGWNRYNPSNIGSDTVYISPEVYEKTGTKSFIEKIEYNFIVDGNSVEKKTYEYDIPIETVDKDTISLPELMVIVNEQLAYNIDIEDGYADNVGNGILELLVYYTDLKGEQFSTVPIRRKFKVVKPLTY</sequence>
<protein>
    <submittedName>
        <fullName evidence="1">Uncharacterized protein</fullName>
    </submittedName>
</protein>
<comment type="caution">
    <text evidence="1">The sequence shown here is derived from an EMBL/GenBank/DDBJ whole genome shotgun (WGS) entry which is preliminary data.</text>
</comment>
<dbReference type="AlphaFoldDB" id="A0A7C3J6B2"/>
<reference evidence="1" key="1">
    <citation type="journal article" date="2020" name="mSystems">
        <title>Genome- and Community-Level Interaction Insights into Carbon Utilization and Element Cycling Functions of Hydrothermarchaeota in Hydrothermal Sediment.</title>
        <authorList>
            <person name="Zhou Z."/>
            <person name="Liu Y."/>
            <person name="Xu W."/>
            <person name="Pan J."/>
            <person name="Luo Z.H."/>
            <person name="Li M."/>
        </authorList>
    </citation>
    <scope>NUCLEOTIDE SEQUENCE [LARGE SCALE GENOMIC DNA]</scope>
    <source>
        <strain evidence="1">SpSt-464</strain>
    </source>
</reference>
<dbReference type="EMBL" id="DSTT01000005">
    <property type="protein sequence ID" value="HFK23727.1"/>
    <property type="molecule type" value="Genomic_DNA"/>
</dbReference>
<proteinExistence type="predicted"/>
<evidence type="ECO:0000313" key="1">
    <source>
        <dbReference type="EMBL" id="HFK23727.1"/>
    </source>
</evidence>
<organism evidence="1">
    <name type="scientific">candidate division WOR-3 bacterium</name>
    <dbReference type="NCBI Taxonomy" id="2052148"/>
    <lineage>
        <taxon>Bacteria</taxon>
        <taxon>Bacteria division WOR-3</taxon>
    </lineage>
</organism>
<dbReference type="PROSITE" id="PS51257">
    <property type="entry name" value="PROKAR_LIPOPROTEIN"/>
    <property type="match status" value="1"/>
</dbReference>
<accession>A0A7C3J6B2</accession>